<protein>
    <submittedName>
        <fullName evidence="1">Uncharacterized protein</fullName>
    </submittedName>
</protein>
<sequence>MSIYVNADHTSDQHCKCIVVFSSGGRKTHWIAHWILETERKYGKCSMIRREKGDSRWKNCTTPASLGAHVRKKNRSSSNDQYIVPACGSCNNFQSRNIDFKFKKGVKTVRALARNCRGTKHFNFSITSGKARTVNKHKKRTCKRFSCSVSPQGRKHYCSKHKPVVAKSKTKKSCKKSGCSVKPAGRKHYCSKHR</sequence>
<dbReference type="EMBL" id="UINC01157449">
    <property type="protein sequence ID" value="SVD54440.1"/>
    <property type="molecule type" value="Genomic_DNA"/>
</dbReference>
<evidence type="ECO:0000313" key="1">
    <source>
        <dbReference type="EMBL" id="SVD54440.1"/>
    </source>
</evidence>
<gene>
    <name evidence="1" type="ORF">METZ01_LOCUS407294</name>
</gene>
<organism evidence="1">
    <name type="scientific">marine metagenome</name>
    <dbReference type="NCBI Taxonomy" id="408172"/>
    <lineage>
        <taxon>unclassified sequences</taxon>
        <taxon>metagenomes</taxon>
        <taxon>ecological metagenomes</taxon>
    </lineage>
</organism>
<reference evidence="1" key="1">
    <citation type="submission" date="2018-05" db="EMBL/GenBank/DDBJ databases">
        <authorList>
            <person name="Lanie J.A."/>
            <person name="Ng W.-L."/>
            <person name="Kazmierczak K.M."/>
            <person name="Andrzejewski T.M."/>
            <person name="Davidsen T.M."/>
            <person name="Wayne K.J."/>
            <person name="Tettelin H."/>
            <person name="Glass J.I."/>
            <person name="Rusch D."/>
            <person name="Podicherti R."/>
            <person name="Tsui H.-C.T."/>
            <person name="Winkler M.E."/>
        </authorList>
    </citation>
    <scope>NUCLEOTIDE SEQUENCE</scope>
</reference>
<proteinExistence type="predicted"/>
<dbReference type="AlphaFoldDB" id="A0A382W7D5"/>
<accession>A0A382W7D5</accession>
<name>A0A382W7D5_9ZZZZ</name>